<protein>
    <recommendedName>
        <fullName evidence="1">Integrase catalytic domain-containing protein</fullName>
    </recommendedName>
</protein>
<dbReference type="OrthoDB" id="10055530at2759"/>
<dbReference type="GO" id="GO:0003676">
    <property type="term" value="F:nucleic acid binding"/>
    <property type="evidence" value="ECO:0007669"/>
    <property type="project" value="InterPro"/>
</dbReference>
<dbReference type="GO" id="GO:0015074">
    <property type="term" value="P:DNA integration"/>
    <property type="evidence" value="ECO:0007669"/>
    <property type="project" value="InterPro"/>
</dbReference>
<dbReference type="AlphaFoldDB" id="A0A6J8EJW2"/>
<dbReference type="Proteomes" id="UP000507470">
    <property type="component" value="Unassembled WGS sequence"/>
</dbReference>
<sequence length="159" mass="18837">MSQIHTHIAIEACLKRAREYVYWPRLNSELRDYISKCDVCQSFAMKHPKETLKSHDVPSRLWAKIGTDLFYLSGNDYLITVDYYSSFFEVDRLYDTLSKTVINKLKQHFPRWGIPEKVVSDNGPQYTSEQFKQFSKQCDFHHKPLIHDMHNLMGKSKMQ</sequence>
<gene>
    <name evidence="2" type="ORF">MCOR_52309</name>
</gene>
<evidence type="ECO:0000259" key="1">
    <source>
        <dbReference type="PROSITE" id="PS50994"/>
    </source>
</evidence>
<dbReference type="Gene3D" id="3.30.420.10">
    <property type="entry name" value="Ribonuclease H-like superfamily/Ribonuclease H"/>
    <property type="match status" value="1"/>
</dbReference>
<dbReference type="EMBL" id="CACVKT020009075">
    <property type="protein sequence ID" value="CAC5420042.1"/>
    <property type="molecule type" value="Genomic_DNA"/>
</dbReference>
<dbReference type="InterPro" id="IPR041588">
    <property type="entry name" value="Integrase_H2C2"/>
</dbReference>
<dbReference type="PANTHER" id="PTHR37984:SF8">
    <property type="entry name" value="CCHC-TYPE DOMAIN-CONTAINING PROTEIN"/>
    <property type="match status" value="1"/>
</dbReference>
<proteinExistence type="predicted"/>
<dbReference type="InterPro" id="IPR036397">
    <property type="entry name" value="RNaseH_sf"/>
</dbReference>
<keyword evidence="3" id="KW-1185">Reference proteome</keyword>
<accession>A0A6J8EJW2</accession>
<evidence type="ECO:0000313" key="3">
    <source>
        <dbReference type="Proteomes" id="UP000507470"/>
    </source>
</evidence>
<dbReference type="Pfam" id="PF00665">
    <property type="entry name" value="rve"/>
    <property type="match status" value="1"/>
</dbReference>
<dbReference type="PANTHER" id="PTHR37984">
    <property type="entry name" value="PROTEIN CBG26694"/>
    <property type="match status" value="1"/>
</dbReference>
<dbReference type="Gene3D" id="1.10.340.70">
    <property type="match status" value="1"/>
</dbReference>
<feature type="domain" description="Integrase catalytic" evidence="1">
    <location>
        <begin position="54"/>
        <end position="159"/>
    </location>
</feature>
<dbReference type="PROSITE" id="PS50994">
    <property type="entry name" value="INTEGRASE"/>
    <property type="match status" value="1"/>
</dbReference>
<dbReference type="InterPro" id="IPR001584">
    <property type="entry name" value="Integrase_cat-core"/>
</dbReference>
<reference evidence="2 3" key="1">
    <citation type="submission" date="2020-06" db="EMBL/GenBank/DDBJ databases">
        <authorList>
            <person name="Li R."/>
            <person name="Bekaert M."/>
        </authorList>
    </citation>
    <scope>NUCLEOTIDE SEQUENCE [LARGE SCALE GENOMIC DNA]</scope>
    <source>
        <strain evidence="3">wild</strain>
    </source>
</reference>
<dbReference type="Pfam" id="PF17921">
    <property type="entry name" value="Integrase_H2C2"/>
    <property type="match status" value="1"/>
</dbReference>
<dbReference type="SUPFAM" id="SSF53098">
    <property type="entry name" value="Ribonuclease H-like"/>
    <property type="match status" value="1"/>
</dbReference>
<dbReference type="InterPro" id="IPR050951">
    <property type="entry name" value="Retrovirus_Pol_polyprotein"/>
</dbReference>
<organism evidence="2 3">
    <name type="scientific">Mytilus coruscus</name>
    <name type="common">Sea mussel</name>
    <dbReference type="NCBI Taxonomy" id="42192"/>
    <lineage>
        <taxon>Eukaryota</taxon>
        <taxon>Metazoa</taxon>
        <taxon>Spiralia</taxon>
        <taxon>Lophotrochozoa</taxon>
        <taxon>Mollusca</taxon>
        <taxon>Bivalvia</taxon>
        <taxon>Autobranchia</taxon>
        <taxon>Pteriomorphia</taxon>
        <taxon>Mytilida</taxon>
        <taxon>Mytiloidea</taxon>
        <taxon>Mytilidae</taxon>
        <taxon>Mytilinae</taxon>
        <taxon>Mytilus</taxon>
    </lineage>
</organism>
<name>A0A6J8EJW2_MYTCO</name>
<evidence type="ECO:0000313" key="2">
    <source>
        <dbReference type="EMBL" id="CAC5420042.1"/>
    </source>
</evidence>
<dbReference type="InterPro" id="IPR012337">
    <property type="entry name" value="RNaseH-like_sf"/>
</dbReference>